<dbReference type="EMBL" id="MWDB01000002">
    <property type="protein sequence ID" value="OQB42490.1"/>
    <property type="molecule type" value="Genomic_DNA"/>
</dbReference>
<organism evidence="1">
    <name type="scientific">candidate division CPR1 bacterium ADurb.Bin160</name>
    <dbReference type="NCBI Taxonomy" id="1852826"/>
    <lineage>
        <taxon>Bacteria</taxon>
        <taxon>candidate division CPR1</taxon>
    </lineage>
</organism>
<protein>
    <submittedName>
        <fullName evidence="1">Uncharacterized protein</fullName>
    </submittedName>
</protein>
<dbReference type="Proteomes" id="UP000485621">
    <property type="component" value="Unassembled WGS sequence"/>
</dbReference>
<accession>A0A1V5ZQ74</accession>
<comment type="caution">
    <text evidence="1">The sequence shown here is derived from an EMBL/GenBank/DDBJ whole genome shotgun (WGS) entry which is preliminary data.</text>
</comment>
<reference evidence="1" key="1">
    <citation type="submission" date="2017-02" db="EMBL/GenBank/DDBJ databases">
        <title>Delving into the versatile metabolic prowess of the omnipresent phylum Bacteroidetes.</title>
        <authorList>
            <person name="Nobu M.K."/>
            <person name="Mei R."/>
            <person name="Narihiro T."/>
            <person name="Kuroda K."/>
            <person name="Liu W.-T."/>
        </authorList>
    </citation>
    <scope>NUCLEOTIDE SEQUENCE</scope>
    <source>
        <strain evidence="1">ADurb.Bin160</strain>
    </source>
</reference>
<dbReference type="InterPro" id="IPR029063">
    <property type="entry name" value="SAM-dependent_MTases_sf"/>
</dbReference>
<dbReference type="AlphaFoldDB" id="A0A1V5ZQ74"/>
<sequence length="82" mass="9416">MSVLLHNPSFFTEAYLSEYVDYTLSLAQENFEIFKPRLSKTKVNLVQSNLLNFVKDISLSDSNLILVANLPYIPENTFDQNV</sequence>
<evidence type="ECO:0000313" key="1">
    <source>
        <dbReference type="EMBL" id="OQB42490.1"/>
    </source>
</evidence>
<dbReference type="Gene3D" id="3.40.50.150">
    <property type="entry name" value="Vaccinia Virus protein VP39"/>
    <property type="match status" value="1"/>
</dbReference>
<gene>
    <name evidence="1" type="ORF">BWY04_00190</name>
</gene>
<proteinExistence type="predicted"/>
<name>A0A1V5ZQ74_9BACT</name>